<evidence type="ECO:0000256" key="4">
    <source>
        <dbReference type="ARBA" id="ARBA00023239"/>
    </source>
</evidence>
<dbReference type="GO" id="GO:0046872">
    <property type="term" value="F:metal ion binding"/>
    <property type="evidence" value="ECO:0007669"/>
    <property type="project" value="UniProtKB-KW"/>
</dbReference>
<organism evidence="9 11">
    <name type="scientific">Geomonas paludis</name>
    <dbReference type="NCBI Taxonomy" id="2740185"/>
    <lineage>
        <taxon>Bacteria</taxon>
        <taxon>Pseudomonadati</taxon>
        <taxon>Thermodesulfobacteriota</taxon>
        <taxon>Desulfuromonadia</taxon>
        <taxon>Geobacterales</taxon>
        <taxon>Geobacteraceae</taxon>
        <taxon>Geomonas</taxon>
    </lineage>
</organism>
<dbReference type="PROSITE" id="PS00534">
    <property type="entry name" value="FERROCHELATASE"/>
    <property type="match status" value="1"/>
</dbReference>
<dbReference type="GO" id="GO:0005737">
    <property type="term" value="C:cytoplasm"/>
    <property type="evidence" value="ECO:0007669"/>
    <property type="project" value="UniProtKB-SubCell"/>
</dbReference>
<dbReference type="GO" id="GO:0004325">
    <property type="term" value="F:ferrochelatase activity"/>
    <property type="evidence" value="ECO:0007669"/>
    <property type="project" value="UniProtKB-UniRule"/>
</dbReference>
<dbReference type="Proteomes" id="UP000568888">
    <property type="component" value="Unassembled WGS sequence"/>
</dbReference>
<dbReference type="SUPFAM" id="SSF53800">
    <property type="entry name" value="Chelatase"/>
    <property type="match status" value="1"/>
</dbReference>
<comment type="similarity">
    <text evidence="1 7 8">Belongs to the ferrochelatase family.</text>
</comment>
<dbReference type="PANTHER" id="PTHR11108">
    <property type="entry name" value="FERROCHELATASE"/>
    <property type="match status" value="1"/>
</dbReference>
<keyword evidence="2 7" id="KW-0408">Iron</keyword>
<comment type="function">
    <text evidence="7 8">Catalyzes the ferrous insertion into protoporphyrin IX.</text>
</comment>
<keyword evidence="7" id="KW-0479">Metal-binding</keyword>
<reference evidence="11" key="1">
    <citation type="submission" date="2020-06" db="EMBL/GenBank/DDBJ databases">
        <title>Draft genomic sequecing of Geomonas sp. Red736.</title>
        <authorList>
            <person name="Itoh H."/>
            <person name="Xu Z.X."/>
            <person name="Ushijima N."/>
            <person name="Masuda Y."/>
            <person name="Shiratori Y."/>
            <person name="Senoo K."/>
        </authorList>
    </citation>
    <scope>NUCLEOTIDE SEQUENCE [LARGE SCALE GENOMIC DNA]</scope>
    <source>
        <strain evidence="11">Red736</strain>
    </source>
</reference>
<evidence type="ECO:0000256" key="5">
    <source>
        <dbReference type="ARBA" id="ARBA00023244"/>
    </source>
</evidence>
<evidence type="ECO:0000256" key="8">
    <source>
        <dbReference type="RuleBase" id="RU000607"/>
    </source>
</evidence>
<dbReference type="InterPro" id="IPR033644">
    <property type="entry name" value="Ferrochelatase_C"/>
</dbReference>
<dbReference type="Proteomes" id="UP000831485">
    <property type="component" value="Chromosome"/>
</dbReference>
<comment type="catalytic activity">
    <reaction evidence="6">
        <text>Fe-coproporphyrin III + 2 H(+) = coproporphyrin III + Fe(2+)</text>
        <dbReference type="Rhea" id="RHEA:49572"/>
        <dbReference type="ChEBI" id="CHEBI:15378"/>
        <dbReference type="ChEBI" id="CHEBI:29033"/>
        <dbReference type="ChEBI" id="CHEBI:68438"/>
        <dbReference type="ChEBI" id="CHEBI:131725"/>
        <dbReference type="EC" id="4.99.1.9"/>
    </reaction>
    <physiologicalReaction direction="right-to-left" evidence="6">
        <dbReference type="Rhea" id="RHEA:49574"/>
    </physiologicalReaction>
</comment>
<dbReference type="InterPro" id="IPR019772">
    <property type="entry name" value="Ferrochelatase_AS"/>
</dbReference>
<dbReference type="CDD" id="cd00419">
    <property type="entry name" value="Ferrochelatase_C"/>
    <property type="match status" value="1"/>
</dbReference>
<dbReference type="Gene3D" id="3.40.50.1400">
    <property type="match status" value="2"/>
</dbReference>
<keyword evidence="3 7" id="KW-0350">Heme biosynthesis</keyword>
<keyword evidence="7 8" id="KW-0963">Cytoplasm</keyword>
<keyword evidence="12" id="KW-1185">Reference proteome</keyword>
<evidence type="ECO:0000313" key="10">
    <source>
        <dbReference type="EMBL" id="UPU36109.1"/>
    </source>
</evidence>
<name>A0A6V8MQJ0_9BACT</name>
<dbReference type="EMBL" id="BLXY01000001">
    <property type="protein sequence ID" value="GFO62281.1"/>
    <property type="molecule type" value="Genomic_DNA"/>
</dbReference>
<evidence type="ECO:0000313" key="12">
    <source>
        <dbReference type="Proteomes" id="UP000831485"/>
    </source>
</evidence>
<comment type="pathway">
    <text evidence="7 8">Porphyrin-containing compound metabolism; protoheme biosynthesis; protoheme from protoporphyrin-IX: step 1/1.</text>
</comment>
<evidence type="ECO:0000256" key="6">
    <source>
        <dbReference type="ARBA" id="ARBA00024536"/>
    </source>
</evidence>
<feature type="binding site" evidence="7">
    <location>
        <position position="192"/>
    </location>
    <ligand>
        <name>Fe(2+)</name>
        <dbReference type="ChEBI" id="CHEBI:29033"/>
    </ligand>
</feature>
<dbReference type="PANTHER" id="PTHR11108:SF1">
    <property type="entry name" value="FERROCHELATASE, MITOCHONDRIAL"/>
    <property type="match status" value="1"/>
</dbReference>
<accession>A0A6V8MQJ0</accession>
<dbReference type="InterPro" id="IPR001015">
    <property type="entry name" value="Ferrochelatase"/>
</dbReference>
<dbReference type="GO" id="GO:0006783">
    <property type="term" value="P:heme biosynthetic process"/>
    <property type="evidence" value="ECO:0007669"/>
    <property type="project" value="UniProtKB-UniRule"/>
</dbReference>
<keyword evidence="5 7" id="KW-0627">Porphyrin biosynthesis</keyword>
<dbReference type="CDD" id="cd03411">
    <property type="entry name" value="Ferrochelatase_N"/>
    <property type="match status" value="1"/>
</dbReference>
<dbReference type="HAMAP" id="MF_00323">
    <property type="entry name" value="Ferrochelatase"/>
    <property type="match status" value="1"/>
</dbReference>
<reference evidence="9" key="2">
    <citation type="journal article" date="2021" name="Int. J. Syst. Evol. Microbiol.">
        <title>Geomonas silvestris sp. nov., Geomonas paludis sp. nov. and Geomonas limicola sp. nov., isolated from terrestrial environments, and emended description of the genus Geomonas.</title>
        <authorList>
            <person name="Itoh H."/>
            <person name="Xu Z."/>
            <person name="Masuda Y."/>
            <person name="Ushijima N."/>
            <person name="Hayakawa C."/>
            <person name="Shiratori Y."/>
            <person name="Senoo K."/>
        </authorList>
    </citation>
    <scope>NUCLEOTIDE SEQUENCE</scope>
    <source>
        <strain evidence="9">Red736</strain>
    </source>
</reference>
<dbReference type="EC" id="4.98.1.1" evidence="7 8"/>
<proteinExistence type="inferred from homology"/>
<evidence type="ECO:0000256" key="1">
    <source>
        <dbReference type="ARBA" id="ARBA00007718"/>
    </source>
</evidence>
<evidence type="ECO:0000313" key="11">
    <source>
        <dbReference type="Proteomes" id="UP000568888"/>
    </source>
</evidence>
<comment type="subcellular location">
    <subcellularLocation>
        <location evidence="7 8">Cytoplasm</location>
    </subcellularLocation>
</comment>
<feature type="binding site" evidence="7">
    <location>
        <position position="271"/>
    </location>
    <ligand>
        <name>Fe(2+)</name>
        <dbReference type="ChEBI" id="CHEBI:29033"/>
    </ligand>
</feature>
<reference evidence="10" key="3">
    <citation type="submission" date="2022-04" db="EMBL/GenBank/DDBJ databases">
        <authorList>
            <person name="Liu G."/>
        </authorList>
    </citation>
    <scope>NUCLEOTIDE SEQUENCE</scope>
    <source>
        <strain evidence="10">RG22</strain>
    </source>
</reference>
<comment type="catalytic activity">
    <reaction evidence="7 8">
        <text>heme b + 2 H(+) = protoporphyrin IX + Fe(2+)</text>
        <dbReference type="Rhea" id="RHEA:22584"/>
        <dbReference type="ChEBI" id="CHEBI:15378"/>
        <dbReference type="ChEBI" id="CHEBI:29033"/>
        <dbReference type="ChEBI" id="CHEBI:57306"/>
        <dbReference type="ChEBI" id="CHEBI:60344"/>
        <dbReference type="EC" id="4.98.1.1"/>
    </reaction>
</comment>
<evidence type="ECO:0000256" key="7">
    <source>
        <dbReference type="HAMAP-Rule" id="MF_00323"/>
    </source>
</evidence>
<protein>
    <recommendedName>
        <fullName evidence="7 8">Ferrochelatase</fullName>
        <ecNumber evidence="7 8">4.98.1.1</ecNumber>
    </recommendedName>
    <alternativeName>
        <fullName evidence="7">Heme synthase</fullName>
    </alternativeName>
    <alternativeName>
        <fullName evidence="7">Protoheme ferro-lyase</fullName>
    </alternativeName>
</protein>
<dbReference type="NCBIfam" id="TIGR00109">
    <property type="entry name" value="hemH"/>
    <property type="match status" value="1"/>
</dbReference>
<dbReference type="Pfam" id="PF00762">
    <property type="entry name" value="Ferrochelatase"/>
    <property type="match status" value="1"/>
</dbReference>
<sequence length="318" mass="35720">MSDKTALLLLQMGGPDSLDAVHPFLMNLFTDRDIIKIGPAFLQPFIARRIVNKRAPEVTEFYRQIGGKSPIRELTEAQGAGLQALLGDRFRAFVAMRYSRPSTIDALAAIKREGIKRVVALSLYPHYSRATTGSSVNELQRVLKEAKADFEIIYVDRFYNHPLYIKALAGKVIRGLQSFPDPKDVQIVFSAHSLPQSFIDEGDPYLAHIQETVRLVMEQVGEANHLLCFQSKASKVKWLEPSTEATIQRLAGEGKENLLMVPLSFVSDHIETLYEIDIQYAEEAKAHGIKRFVRTESLNSDPMFLDCLADLVRTTVKA</sequence>
<evidence type="ECO:0000256" key="2">
    <source>
        <dbReference type="ARBA" id="ARBA00023004"/>
    </source>
</evidence>
<keyword evidence="4 7" id="KW-0456">Lyase</keyword>
<dbReference type="AlphaFoldDB" id="A0A6V8MQJ0"/>
<evidence type="ECO:0000313" key="9">
    <source>
        <dbReference type="EMBL" id="GFO62281.1"/>
    </source>
</evidence>
<dbReference type="InterPro" id="IPR033659">
    <property type="entry name" value="Ferrochelatase_N"/>
</dbReference>
<gene>
    <name evidence="7 9" type="primary">hemH</name>
    <name evidence="9" type="ORF">GMPD_02000</name>
    <name evidence="10" type="ORF">M1B72_22180</name>
</gene>
<dbReference type="EMBL" id="CP096574">
    <property type="protein sequence ID" value="UPU36109.1"/>
    <property type="molecule type" value="Genomic_DNA"/>
</dbReference>
<dbReference type="UniPathway" id="UPA00252">
    <property type="reaction ID" value="UER00325"/>
</dbReference>
<dbReference type="RefSeq" id="WP_183344172.1">
    <property type="nucleotide sequence ID" value="NZ_BLXY01000001.1"/>
</dbReference>
<evidence type="ECO:0000256" key="3">
    <source>
        <dbReference type="ARBA" id="ARBA00023133"/>
    </source>
</evidence>